<evidence type="ECO:0000313" key="2">
    <source>
        <dbReference type="Proteomes" id="UP000184047"/>
    </source>
</evidence>
<name>A0A1M5X6Y4_9FLAO</name>
<protein>
    <submittedName>
        <fullName evidence="1">Uncharacterized protein</fullName>
    </submittedName>
</protein>
<dbReference type="AlphaFoldDB" id="A0A1M5X6Y4"/>
<accession>A0A1M5X6Y4</accession>
<evidence type="ECO:0000313" key="1">
    <source>
        <dbReference type="EMBL" id="SHH95549.1"/>
    </source>
</evidence>
<dbReference type="EMBL" id="FQWT01000010">
    <property type="protein sequence ID" value="SHH95549.1"/>
    <property type="molecule type" value="Genomic_DNA"/>
</dbReference>
<sequence>MKFFIASAILVFLSGLNISHGLSISFAVIALMCSIGCVYNAIRWND</sequence>
<dbReference type="STRING" id="421058.SAMN05421866_0011"/>
<reference evidence="2" key="1">
    <citation type="submission" date="2016-11" db="EMBL/GenBank/DDBJ databases">
        <authorList>
            <person name="Varghese N."/>
            <person name="Submissions S."/>
        </authorList>
    </citation>
    <scope>NUCLEOTIDE SEQUENCE [LARGE SCALE GENOMIC DNA]</scope>
    <source>
        <strain evidence="2">DSM 19055</strain>
    </source>
</reference>
<organism evidence="1 2">
    <name type="scientific">Chryseobacterium oranimense</name>
    <dbReference type="NCBI Taxonomy" id="421058"/>
    <lineage>
        <taxon>Bacteria</taxon>
        <taxon>Pseudomonadati</taxon>
        <taxon>Bacteroidota</taxon>
        <taxon>Flavobacteriia</taxon>
        <taxon>Flavobacteriales</taxon>
        <taxon>Weeksellaceae</taxon>
        <taxon>Chryseobacterium group</taxon>
        <taxon>Chryseobacterium</taxon>
    </lineage>
</organism>
<dbReference type="Proteomes" id="UP000184047">
    <property type="component" value="Unassembled WGS sequence"/>
</dbReference>
<keyword evidence="2" id="KW-1185">Reference proteome</keyword>
<proteinExistence type="predicted"/>
<gene>
    <name evidence="1" type="ORF">SAMN05421866_0011</name>
</gene>